<dbReference type="InterPro" id="IPR050709">
    <property type="entry name" value="Biotin_Carboxyl_Carrier/Decarb"/>
</dbReference>
<dbReference type="PROSITE" id="PS50968">
    <property type="entry name" value="BIOTINYL_LIPOYL"/>
    <property type="match status" value="1"/>
</dbReference>
<dbReference type="PANTHER" id="PTHR45266:SF3">
    <property type="entry name" value="OXALOACETATE DECARBOXYLASE ALPHA CHAIN"/>
    <property type="match status" value="1"/>
</dbReference>
<comment type="caution">
    <text evidence="3">The sequence shown here is derived from an EMBL/GenBank/DDBJ whole genome shotgun (WGS) entry which is preliminary data.</text>
</comment>
<dbReference type="EMBL" id="BAAANB010000003">
    <property type="protein sequence ID" value="GAA2025289.1"/>
    <property type="molecule type" value="Genomic_DNA"/>
</dbReference>
<sequence>MPRKAPAPSATIAPPTGDVRVTAPFAGFVTLTVVPGDTVEAGAVVATIEAMKLEAGITAPAGGTVSSIAVGAPHQVEGGDVLVEIC</sequence>
<dbReference type="PANTHER" id="PTHR45266">
    <property type="entry name" value="OXALOACETATE DECARBOXYLASE ALPHA CHAIN"/>
    <property type="match status" value="1"/>
</dbReference>
<evidence type="ECO:0000313" key="4">
    <source>
        <dbReference type="Proteomes" id="UP001501285"/>
    </source>
</evidence>
<evidence type="ECO:0000256" key="1">
    <source>
        <dbReference type="ARBA" id="ARBA00023267"/>
    </source>
</evidence>
<dbReference type="Proteomes" id="UP001501285">
    <property type="component" value="Unassembled WGS sequence"/>
</dbReference>
<keyword evidence="4" id="KW-1185">Reference proteome</keyword>
<dbReference type="Gene3D" id="2.40.50.100">
    <property type="match status" value="1"/>
</dbReference>
<dbReference type="InterPro" id="IPR000089">
    <property type="entry name" value="Biotin_lipoyl"/>
</dbReference>
<evidence type="ECO:0000259" key="2">
    <source>
        <dbReference type="PROSITE" id="PS50968"/>
    </source>
</evidence>
<gene>
    <name evidence="3" type="ORF">GCM10009740_13660</name>
</gene>
<proteinExistence type="predicted"/>
<keyword evidence="1" id="KW-0092">Biotin</keyword>
<evidence type="ECO:0000313" key="3">
    <source>
        <dbReference type="EMBL" id="GAA2025289.1"/>
    </source>
</evidence>
<dbReference type="CDD" id="cd06850">
    <property type="entry name" value="biotinyl_domain"/>
    <property type="match status" value="1"/>
</dbReference>
<name>A0ABN2U0R1_9MICO</name>
<accession>A0ABN2U0R1</accession>
<organism evidence="3 4">
    <name type="scientific">Terrabacter terrae</name>
    <dbReference type="NCBI Taxonomy" id="318434"/>
    <lineage>
        <taxon>Bacteria</taxon>
        <taxon>Bacillati</taxon>
        <taxon>Actinomycetota</taxon>
        <taxon>Actinomycetes</taxon>
        <taxon>Micrococcales</taxon>
        <taxon>Intrasporangiaceae</taxon>
        <taxon>Terrabacter</taxon>
    </lineage>
</organism>
<protein>
    <recommendedName>
        <fullName evidence="2">Lipoyl-binding domain-containing protein</fullName>
    </recommendedName>
</protein>
<dbReference type="Pfam" id="PF00364">
    <property type="entry name" value="Biotin_lipoyl"/>
    <property type="match status" value="1"/>
</dbReference>
<dbReference type="InterPro" id="IPR011053">
    <property type="entry name" value="Single_hybrid_motif"/>
</dbReference>
<dbReference type="RefSeq" id="WP_425579957.1">
    <property type="nucleotide sequence ID" value="NZ_BAAANB010000003.1"/>
</dbReference>
<reference evidence="3 4" key="1">
    <citation type="journal article" date="2019" name="Int. J. Syst. Evol. Microbiol.">
        <title>The Global Catalogue of Microorganisms (GCM) 10K type strain sequencing project: providing services to taxonomists for standard genome sequencing and annotation.</title>
        <authorList>
            <consortium name="The Broad Institute Genomics Platform"/>
            <consortium name="The Broad Institute Genome Sequencing Center for Infectious Disease"/>
            <person name="Wu L."/>
            <person name="Ma J."/>
        </authorList>
    </citation>
    <scope>NUCLEOTIDE SEQUENCE [LARGE SCALE GENOMIC DNA]</scope>
    <source>
        <strain evidence="3 4">JCM 14283</strain>
    </source>
</reference>
<dbReference type="SUPFAM" id="SSF51230">
    <property type="entry name" value="Single hybrid motif"/>
    <property type="match status" value="1"/>
</dbReference>
<feature type="domain" description="Lipoyl-binding" evidence="2">
    <location>
        <begin position="2"/>
        <end position="86"/>
    </location>
</feature>